<dbReference type="Ensembl" id="ENSCVAT00000008278.1">
    <property type="protein sequence ID" value="ENSCVAP00000004475.1"/>
    <property type="gene ID" value="ENSCVAG00000005762.1"/>
</dbReference>
<dbReference type="OMA" id="SHEMFRE"/>
<feature type="domain" description="AIG1-type G" evidence="4">
    <location>
        <begin position="5"/>
        <end position="207"/>
    </location>
</feature>
<organism evidence="5 6">
    <name type="scientific">Cyprinodon variegatus</name>
    <name type="common">Sheepshead minnow</name>
    <dbReference type="NCBI Taxonomy" id="28743"/>
    <lineage>
        <taxon>Eukaryota</taxon>
        <taxon>Metazoa</taxon>
        <taxon>Chordata</taxon>
        <taxon>Craniata</taxon>
        <taxon>Vertebrata</taxon>
        <taxon>Euteleostomi</taxon>
        <taxon>Actinopterygii</taxon>
        <taxon>Neopterygii</taxon>
        <taxon>Teleostei</taxon>
        <taxon>Neoteleostei</taxon>
        <taxon>Acanthomorphata</taxon>
        <taxon>Ovalentaria</taxon>
        <taxon>Atherinomorphae</taxon>
        <taxon>Cyprinodontiformes</taxon>
        <taxon>Cyprinodontidae</taxon>
        <taxon>Cyprinodon</taxon>
    </lineage>
</organism>
<reference evidence="5" key="1">
    <citation type="submission" date="2025-08" db="UniProtKB">
        <authorList>
            <consortium name="Ensembl"/>
        </authorList>
    </citation>
    <scope>IDENTIFICATION</scope>
</reference>
<dbReference type="InterPro" id="IPR045058">
    <property type="entry name" value="GIMA/IAN/Toc"/>
</dbReference>
<dbReference type="STRING" id="28743.ENSCVAP00000004475"/>
<name>A0A3Q2FJC8_CYPVA</name>
<evidence type="ECO:0000256" key="3">
    <source>
        <dbReference type="ARBA" id="ARBA00023134"/>
    </source>
</evidence>
<evidence type="ECO:0000313" key="5">
    <source>
        <dbReference type="Ensembl" id="ENSCVAP00000004475.1"/>
    </source>
</evidence>
<evidence type="ECO:0000256" key="1">
    <source>
        <dbReference type="ARBA" id="ARBA00008535"/>
    </source>
</evidence>
<keyword evidence="3" id="KW-0342">GTP-binding</keyword>
<dbReference type="AlphaFoldDB" id="A0A3Q2FJC8"/>
<dbReference type="PROSITE" id="PS51720">
    <property type="entry name" value="G_AIG1"/>
    <property type="match status" value="1"/>
</dbReference>
<dbReference type="GeneTree" id="ENSGT01120000271858"/>
<reference evidence="5" key="2">
    <citation type="submission" date="2025-09" db="UniProtKB">
        <authorList>
            <consortium name="Ensembl"/>
        </authorList>
    </citation>
    <scope>IDENTIFICATION</scope>
</reference>
<dbReference type="PANTHER" id="PTHR10903:SF112">
    <property type="entry name" value="SI:CH211-113E8.5"/>
    <property type="match status" value="1"/>
</dbReference>
<dbReference type="InterPro" id="IPR027417">
    <property type="entry name" value="P-loop_NTPase"/>
</dbReference>
<dbReference type="PANTHER" id="PTHR10903">
    <property type="entry name" value="GTPASE, IMAP FAMILY MEMBER-RELATED"/>
    <property type="match status" value="1"/>
</dbReference>
<dbReference type="GO" id="GO:0005525">
    <property type="term" value="F:GTP binding"/>
    <property type="evidence" value="ECO:0007669"/>
    <property type="project" value="UniProtKB-KW"/>
</dbReference>
<proteinExistence type="inferred from homology"/>
<comment type="similarity">
    <text evidence="1">Belongs to the TRAFAC class TrmE-Era-EngA-EngB-Septin-like GTPase superfamily. AIG1/Toc34/Toc159-like paraseptin GTPase family. IAN subfamily.</text>
</comment>
<protein>
    <recommendedName>
        <fullName evidence="4">AIG1-type G domain-containing protein</fullName>
    </recommendedName>
</protein>
<dbReference type="FunFam" id="3.40.50.300:FF:000366">
    <property type="entry name" value="GTPase, IMAP family member 2"/>
    <property type="match status" value="1"/>
</dbReference>
<dbReference type="Gene3D" id="3.40.50.300">
    <property type="entry name" value="P-loop containing nucleotide triphosphate hydrolases"/>
    <property type="match status" value="1"/>
</dbReference>
<accession>A0A3Q2FJC8</accession>
<sequence length="287" mass="31590">MLKKEPEIRMVLIGKTGTGKSATGNTILGENLFKSKPSMSSVTLMCQKKDCCFVGQKLAVIDTPGLFDTKVTNRETLREIAKCISMAAPGPHVFLVVLQLNRFTEEEQMAVTLIQTWLGEEASKYTMVLFTHGELLSEMGGREAMGSLIKENEALSDLMEQCQGRYHVFDNKEKNPAQVRELLEKINQMLTENGGSYYTNEMFEEAEKANREEMERLLKEHPEMSPEDAREKAEKDNSFIWNFIAGAGTGLAVGIGVGQQEGGAMGAVATAGAGLTAAYKKMSCIIQ</sequence>
<dbReference type="SUPFAM" id="SSF52540">
    <property type="entry name" value="P-loop containing nucleoside triphosphate hydrolases"/>
    <property type="match status" value="1"/>
</dbReference>
<dbReference type="InterPro" id="IPR006703">
    <property type="entry name" value="G_AIG1"/>
</dbReference>
<dbReference type="Proteomes" id="UP000265020">
    <property type="component" value="Unassembled WGS sequence"/>
</dbReference>
<dbReference type="Pfam" id="PF04548">
    <property type="entry name" value="AIG1"/>
    <property type="match status" value="1"/>
</dbReference>
<evidence type="ECO:0000313" key="6">
    <source>
        <dbReference type="Proteomes" id="UP000265020"/>
    </source>
</evidence>
<evidence type="ECO:0000256" key="2">
    <source>
        <dbReference type="ARBA" id="ARBA00022741"/>
    </source>
</evidence>
<evidence type="ECO:0000259" key="4">
    <source>
        <dbReference type="PROSITE" id="PS51720"/>
    </source>
</evidence>
<keyword evidence="6" id="KW-1185">Reference proteome</keyword>
<dbReference type="CDD" id="cd01852">
    <property type="entry name" value="AIG1"/>
    <property type="match status" value="1"/>
</dbReference>
<keyword evidence="2" id="KW-0547">Nucleotide-binding</keyword>